<dbReference type="EMBL" id="CP002831">
    <property type="protein sequence ID" value="AFC24531.1"/>
    <property type="molecule type" value="Genomic_DNA"/>
</dbReference>
<dbReference type="eggNOG" id="COG1952">
    <property type="taxonomic scope" value="Bacteria"/>
</dbReference>
<evidence type="ECO:0000256" key="1">
    <source>
        <dbReference type="ARBA" id="ARBA00009990"/>
    </source>
</evidence>
<dbReference type="GO" id="GO:0051262">
    <property type="term" value="P:protein tetramerization"/>
    <property type="evidence" value="ECO:0007669"/>
    <property type="project" value="InterPro"/>
</dbReference>
<reference evidence="5 6" key="1">
    <citation type="journal article" date="2012" name="Stand. Genomic Sci.">
        <title>Complete genome sequencing and analysis of Saprospira grandis str. Lewin, a predatory marine bacterium.</title>
        <authorList>
            <person name="Saw J.H."/>
            <person name="Yuryev A."/>
            <person name="Kanbe M."/>
            <person name="Hou S."/>
            <person name="Young A.G."/>
            <person name="Aizawa S."/>
            <person name="Alam M."/>
        </authorList>
    </citation>
    <scope>NUCLEOTIDE SEQUENCE [LARGE SCALE GENOMIC DNA]</scope>
    <source>
        <strain evidence="5 6">Lewin</strain>
    </source>
</reference>
<dbReference type="OrthoDB" id="983047at2"/>
<dbReference type="PANTHER" id="PTHR36918">
    <property type="match status" value="1"/>
</dbReference>
<dbReference type="AlphaFoldDB" id="H6KZE1"/>
<dbReference type="PANTHER" id="PTHR36918:SF1">
    <property type="entry name" value="PROTEIN-EXPORT PROTEIN SECB"/>
    <property type="match status" value="1"/>
</dbReference>
<dbReference type="Proteomes" id="UP000007519">
    <property type="component" value="Chromosome"/>
</dbReference>
<keyword evidence="2" id="KW-0813">Transport</keyword>
<dbReference type="KEGG" id="sgn:SGRA_1796"/>
<sequence length="145" mass="16399">MAASNTEIHLKDIYLSSSSFQRPKNYLGEGEDKLSISIKTAKDDLPNRQLMTTLSVKVALNKGEVKEELAAIEMQAIFEYGEQFAIPLENFAHVNAAAIIYPFIREHLANLSMKANMNRILLPPFNFVAFHERNKSEEDNEQNLG</sequence>
<evidence type="ECO:0000313" key="6">
    <source>
        <dbReference type="Proteomes" id="UP000007519"/>
    </source>
</evidence>
<proteinExistence type="inferred from homology"/>
<dbReference type="RefSeq" id="WP_015692163.1">
    <property type="nucleotide sequence ID" value="NC_016940.1"/>
</dbReference>
<evidence type="ECO:0000256" key="2">
    <source>
        <dbReference type="ARBA" id="ARBA00022448"/>
    </source>
</evidence>
<gene>
    <name evidence="5" type="ordered locus">SGRA_1796</name>
</gene>
<dbReference type="InterPro" id="IPR035958">
    <property type="entry name" value="SecB-like_sf"/>
</dbReference>
<dbReference type="GO" id="GO:0015031">
    <property type="term" value="P:protein transport"/>
    <property type="evidence" value="ECO:0007669"/>
    <property type="project" value="UniProtKB-KW"/>
</dbReference>
<organism evidence="5 6">
    <name type="scientific">Saprospira grandis (strain Lewin)</name>
    <dbReference type="NCBI Taxonomy" id="984262"/>
    <lineage>
        <taxon>Bacteria</taxon>
        <taxon>Pseudomonadati</taxon>
        <taxon>Bacteroidota</taxon>
        <taxon>Saprospiria</taxon>
        <taxon>Saprospirales</taxon>
        <taxon>Saprospiraceae</taxon>
        <taxon>Saprospira</taxon>
    </lineage>
</organism>
<keyword evidence="3" id="KW-0653">Protein transport</keyword>
<dbReference type="STRING" id="984262.SGRA_1796"/>
<keyword evidence="4" id="KW-0811">Translocation</keyword>
<dbReference type="HOGENOM" id="CLU_1814458_0_0_10"/>
<dbReference type="Gene3D" id="3.10.420.10">
    <property type="entry name" value="SecB-like"/>
    <property type="match status" value="1"/>
</dbReference>
<dbReference type="InterPro" id="IPR003708">
    <property type="entry name" value="SecB"/>
</dbReference>
<protein>
    <submittedName>
        <fullName evidence="5">Protein translocase subunit</fullName>
    </submittedName>
</protein>
<evidence type="ECO:0000313" key="5">
    <source>
        <dbReference type="EMBL" id="AFC24531.1"/>
    </source>
</evidence>
<comment type="similarity">
    <text evidence="1">Belongs to the SecB family.</text>
</comment>
<name>H6KZE1_SAPGL</name>
<dbReference type="Pfam" id="PF02556">
    <property type="entry name" value="SecB"/>
    <property type="match status" value="1"/>
</dbReference>
<keyword evidence="6" id="KW-1185">Reference proteome</keyword>
<evidence type="ECO:0000256" key="3">
    <source>
        <dbReference type="ARBA" id="ARBA00022927"/>
    </source>
</evidence>
<dbReference type="SUPFAM" id="SSF54611">
    <property type="entry name" value="SecB-like"/>
    <property type="match status" value="1"/>
</dbReference>
<accession>H6KZE1</accession>
<evidence type="ECO:0000256" key="4">
    <source>
        <dbReference type="ARBA" id="ARBA00023010"/>
    </source>
</evidence>
<dbReference type="GO" id="GO:0051082">
    <property type="term" value="F:unfolded protein binding"/>
    <property type="evidence" value="ECO:0007669"/>
    <property type="project" value="InterPro"/>
</dbReference>